<comment type="caution">
    <text evidence="1">The sequence shown here is derived from an EMBL/GenBank/DDBJ whole genome shotgun (WGS) entry which is preliminary data.</text>
</comment>
<proteinExistence type="predicted"/>
<evidence type="ECO:0000313" key="1">
    <source>
        <dbReference type="EMBL" id="GAG84021.1"/>
    </source>
</evidence>
<name>X1CIF1_9ZZZZ</name>
<dbReference type="SUPFAM" id="SSF55469">
    <property type="entry name" value="FMN-dependent nitroreductase-like"/>
    <property type="match status" value="1"/>
</dbReference>
<dbReference type="GO" id="GO:0016491">
    <property type="term" value="F:oxidoreductase activity"/>
    <property type="evidence" value="ECO:0007669"/>
    <property type="project" value="InterPro"/>
</dbReference>
<dbReference type="AlphaFoldDB" id="X1CIF1"/>
<protein>
    <recommendedName>
        <fullName evidence="2">Nitroreductase domain-containing protein</fullName>
    </recommendedName>
</protein>
<sequence>MANRDVRVKELFQISEHYLIACALLLGYGDQKRDYETATWIRRPIKRDFDKMILKTRGSLSDST</sequence>
<dbReference type="EMBL" id="BART01014031">
    <property type="protein sequence ID" value="GAG84021.1"/>
    <property type="molecule type" value="Genomic_DNA"/>
</dbReference>
<evidence type="ECO:0008006" key="2">
    <source>
        <dbReference type="Google" id="ProtNLM"/>
    </source>
</evidence>
<dbReference type="InterPro" id="IPR000415">
    <property type="entry name" value="Nitroreductase-like"/>
</dbReference>
<accession>X1CIF1</accession>
<reference evidence="1" key="1">
    <citation type="journal article" date="2014" name="Front. Microbiol.">
        <title>High frequency of phylogenetically diverse reductive dehalogenase-homologous genes in deep subseafloor sedimentary metagenomes.</title>
        <authorList>
            <person name="Kawai M."/>
            <person name="Futagami T."/>
            <person name="Toyoda A."/>
            <person name="Takaki Y."/>
            <person name="Nishi S."/>
            <person name="Hori S."/>
            <person name="Arai W."/>
            <person name="Tsubouchi T."/>
            <person name="Morono Y."/>
            <person name="Uchiyama I."/>
            <person name="Ito T."/>
            <person name="Fujiyama A."/>
            <person name="Inagaki F."/>
            <person name="Takami H."/>
        </authorList>
    </citation>
    <scope>NUCLEOTIDE SEQUENCE</scope>
    <source>
        <strain evidence="1">Expedition CK06-06</strain>
    </source>
</reference>
<organism evidence="1">
    <name type="scientific">marine sediment metagenome</name>
    <dbReference type="NCBI Taxonomy" id="412755"/>
    <lineage>
        <taxon>unclassified sequences</taxon>
        <taxon>metagenomes</taxon>
        <taxon>ecological metagenomes</taxon>
    </lineage>
</organism>
<gene>
    <name evidence="1" type="ORF">S01H4_28293</name>
</gene>